<evidence type="ECO:0000313" key="3">
    <source>
        <dbReference type="EnsemblPlants" id="MELO3C033916.2.1"/>
    </source>
</evidence>
<sequence length="107" mass="11746">MRSVPAAHKSVLVGDLKMANFKNFLANKGIQVEFPGVALRYGEYVTLCKVTNASQKGGGSGTQQVVIEGSLCEDYYKIQDLFSLARVGRRTSCMLRENVIPRSSESQ</sequence>
<dbReference type="GO" id="GO:0003723">
    <property type="term" value="F:RNA binding"/>
    <property type="evidence" value="ECO:0007669"/>
    <property type="project" value="UniProtKB-KW"/>
</dbReference>
<organism evidence="3">
    <name type="scientific">Cucumis melo</name>
    <name type="common">Muskmelon</name>
    <dbReference type="NCBI Taxonomy" id="3656"/>
    <lineage>
        <taxon>Eukaryota</taxon>
        <taxon>Viridiplantae</taxon>
        <taxon>Streptophyta</taxon>
        <taxon>Embryophyta</taxon>
        <taxon>Tracheophyta</taxon>
        <taxon>Spermatophyta</taxon>
        <taxon>Magnoliopsida</taxon>
        <taxon>eudicotyledons</taxon>
        <taxon>Gunneridae</taxon>
        <taxon>Pentapetalae</taxon>
        <taxon>rosids</taxon>
        <taxon>fabids</taxon>
        <taxon>Cucurbitales</taxon>
        <taxon>Cucurbitaceae</taxon>
        <taxon>Benincaseae</taxon>
        <taxon>Cucumis</taxon>
    </lineage>
</organism>
<keyword evidence="1" id="KW-0539">Nucleus</keyword>
<evidence type="ECO:0000256" key="1">
    <source>
        <dbReference type="RuleBase" id="RU365006"/>
    </source>
</evidence>
<accession>A0A9I9EHQ8</accession>
<feature type="domain" description="Cleavage and polyadenylation specificity factor 2 C-terminal" evidence="2">
    <location>
        <begin position="6"/>
        <end position="81"/>
    </location>
</feature>
<dbReference type="PANTHER" id="PTHR45922">
    <property type="entry name" value="CLEAVAGE AND POLYADENYLATION SPECIFICITY FACTOR SUBUNIT 2"/>
    <property type="match status" value="1"/>
</dbReference>
<dbReference type="InterPro" id="IPR025069">
    <property type="entry name" value="Cpsf2_C"/>
</dbReference>
<dbReference type="EnsemblPlants" id="MELO3C033916.2.1">
    <property type="protein sequence ID" value="MELO3C033916.2.1"/>
    <property type="gene ID" value="MELO3C033916.2"/>
</dbReference>
<dbReference type="GO" id="GO:0005847">
    <property type="term" value="C:mRNA cleavage and polyadenylation specificity factor complex"/>
    <property type="evidence" value="ECO:0007669"/>
    <property type="project" value="InterPro"/>
</dbReference>
<comment type="subcellular location">
    <subcellularLocation>
        <location evidence="1">Nucleus</location>
    </subcellularLocation>
</comment>
<keyword evidence="1" id="KW-0507">mRNA processing</keyword>
<proteinExistence type="inferred from homology"/>
<dbReference type="GO" id="GO:0006398">
    <property type="term" value="P:mRNA 3'-end processing by stem-loop binding and cleavage"/>
    <property type="evidence" value="ECO:0007669"/>
    <property type="project" value="InterPro"/>
</dbReference>
<protein>
    <recommendedName>
        <fullName evidence="1">Cleavage and polyadenylation specificity factor subunit 2</fullName>
    </recommendedName>
    <alternativeName>
        <fullName evidence="1">Cleavage and polyadenylation specificity factor 100 kDa subunit</fullName>
    </alternativeName>
</protein>
<dbReference type="PANTHER" id="PTHR45922:SF1">
    <property type="entry name" value="CLEAVAGE AND POLYADENYLATION SPECIFICITY FACTOR SUBUNIT 2"/>
    <property type="match status" value="1"/>
</dbReference>
<evidence type="ECO:0000259" key="2">
    <source>
        <dbReference type="Pfam" id="PF13299"/>
    </source>
</evidence>
<dbReference type="Pfam" id="PF13299">
    <property type="entry name" value="CPSF100_C"/>
    <property type="match status" value="1"/>
</dbReference>
<dbReference type="Gramene" id="MELO3C033916.2.1">
    <property type="protein sequence ID" value="MELO3C033916.2.1"/>
    <property type="gene ID" value="MELO3C033916.2"/>
</dbReference>
<dbReference type="InterPro" id="IPR027075">
    <property type="entry name" value="CPSF2"/>
</dbReference>
<keyword evidence="1" id="KW-0694">RNA-binding</keyword>
<dbReference type="AlphaFoldDB" id="A0A9I9EHQ8"/>
<name>A0A9I9EHQ8_CUCME</name>
<reference evidence="3" key="1">
    <citation type="submission" date="2023-03" db="UniProtKB">
        <authorList>
            <consortium name="EnsemblPlants"/>
        </authorList>
    </citation>
    <scope>IDENTIFICATION</scope>
</reference>
<comment type="similarity">
    <text evidence="1">Belongs to the metallo-beta-lactamase superfamily. RNA-metabolizing metallo-beta-lactamase-like family. CPSF2/YSH1 subfamily.</text>
</comment>